<sequence>MTATFFKSNFLQKRSIIRCISSQQTTCR</sequence>
<evidence type="ECO:0000313" key="1">
    <source>
        <dbReference type="EMBL" id="JAH67796.1"/>
    </source>
</evidence>
<accession>A0A0E9UPW9</accession>
<name>A0A0E9UPW9_ANGAN</name>
<dbReference type="AlphaFoldDB" id="A0A0E9UPW9"/>
<protein>
    <submittedName>
        <fullName evidence="1">Uncharacterized protein</fullName>
    </submittedName>
</protein>
<dbReference type="EMBL" id="GBXM01040781">
    <property type="protein sequence ID" value="JAH67796.1"/>
    <property type="molecule type" value="Transcribed_RNA"/>
</dbReference>
<reference evidence="1" key="1">
    <citation type="submission" date="2014-11" db="EMBL/GenBank/DDBJ databases">
        <authorList>
            <person name="Amaro Gonzalez C."/>
        </authorList>
    </citation>
    <scope>NUCLEOTIDE SEQUENCE</scope>
</reference>
<organism evidence="1">
    <name type="scientific">Anguilla anguilla</name>
    <name type="common">European freshwater eel</name>
    <name type="synonym">Muraena anguilla</name>
    <dbReference type="NCBI Taxonomy" id="7936"/>
    <lineage>
        <taxon>Eukaryota</taxon>
        <taxon>Metazoa</taxon>
        <taxon>Chordata</taxon>
        <taxon>Craniata</taxon>
        <taxon>Vertebrata</taxon>
        <taxon>Euteleostomi</taxon>
        <taxon>Actinopterygii</taxon>
        <taxon>Neopterygii</taxon>
        <taxon>Teleostei</taxon>
        <taxon>Anguilliformes</taxon>
        <taxon>Anguillidae</taxon>
        <taxon>Anguilla</taxon>
    </lineage>
</organism>
<proteinExistence type="predicted"/>
<reference evidence="1" key="2">
    <citation type="journal article" date="2015" name="Fish Shellfish Immunol.">
        <title>Early steps in the European eel (Anguilla anguilla)-Vibrio vulnificus interaction in the gills: Role of the RtxA13 toxin.</title>
        <authorList>
            <person name="Callol A."/>
            <person name="Pajuelo D."/>
            <person name="Ebbesson L."/>
            <person name="Teles M."/>
            <person name="MacKenzie S."/>
            <person name="Amaro C."/>
        </authorList>
    </citation>
    <scope>NUCLEOTIDE SEQUENCE</scope>
</reference>